<organism evidence="1 2">
    <name type="scientific">Sphingobium nicotianae</name>
    <dbReference type="NCBI Taxonomy" id="2782607"/>
    <lineage>
        <taxon>Bacteria</taxon>
        <taxon>Pseudomonadati</taxon>
        <taxon>Pseudomonadota</taxon>
        <taxon>Alphaproteobacteria</taxon>
        <taxon>Sphingomonadales</taxon>
        <taxon>Sphingomonadaceae</taxon>
        <taxon>Sphingobium</taxon>
    </lineage>
</organism>
<evidence type="ECO:0000313" key="2">
    <source>
        <dbReference type="Proteomes" id="UP001138757"/>
    </source>
</evidence>
<keyword evidence="2" id="KW-1185">Reference proteome</keyword>
<dbReference type="Proteomes" id="UP001138757">
    <property type="component" value="Unassembled WGS sequence"/>
</dbReference>
<name>A0A9X1DAZ3_9SPHN</name>
<sequence length="113" mass="12179">MLLAAMLLLQAPAEAEPPDSDFDEVQDITVIASKLRQISVAVTRNAQGKYQCDLSASTGLTKLDGELCKATTRCVRKGKDSEKDVKACVEKAKPTLIARIRDYLVAQRAGTGV</sequence>
<dbReference type="AlphaFoldDB" id="A0A9X1DAZ3"/>
<gene>
    <name evidence="1" type="ORF">KK488_05620</name>
</gene>
<evidence type="ECO:0000313" key="1">
    <source>
        <dbReference type="EMBL" id="MBT2186423.1"/>
    </source>
</evidence>
<proteinExistence type="predicted"/>
<protein>
    <submittedName>
        <fullName evidence="1">Uncharacterized protein</fullName>
    </submittedName>
</protein>
<comment type="caution">
    <text evidence="1">The sequence shown here is derived from an EMBL/GenBank/DDBJ whole genome shotgun (WGS) entry which is preliminary data.</text>
</comment>
<accession>A0A9X1DAZ3</accession>
<reference evidence="1" key="1">
    <citation type="submission" date="2021-05" db="EMBL/GenBank/DDBJ databases">
        <title>Genome of Sphingobium sp. strain.</title>
        <authorList>
            <person name="Fan R."/>
        </authorList>
    </citation>
    <scope>NUCLEOTIDE SEQUENCE</scope>
    <source>
        <strain evidence="1">H33</strain>
    </source>
</reference>
<dbReference type="EMBL" id="JAHGAW010000003">
    <property type="protein sequence ID" value="MBT2186423.1"/>
    <property type="molecule type" value="Genomic_DNA"/>
</dbReference>